<dbReference type="PROSITE" id="PS50893">
    <property type="entry name" value="ABC_TRANSPORTER_2"/>
    <property type="match status" value="1"/>
</dbReference>
<dbReference type="InterPro" id="IPR003593">
    <property type="entry name" value="AAA+_ATPase"/>
</dbReference>
<dbReference type="SMART" id="SM00382">
    <property type="entry name" value="AAA"/>
    <property type="match status" value="1"/>
</dbReference>
<evidence type="ECO:0000256" key="3">
    <source>
        <dbReference type="ARBA" id="ARBA00022840"/>
    </source>
</evidence>
<organism evidence="5 6">
    <name type="scientific">Actinomyces howellii</name>
    <dbReference type="NCBI Taxonomy" id="52771"/>
    <lineage>
        <taxon>Bacteria</taxon>
        <taxon>Bacillati</taxon>
        <taxon>Actinomycetota</taxon>
        <taxon>Actinomycetes</taxon>
        <taxon>Actinomycetales</taxon>
        <taxon>Actinomycetaceae</taxon>
        <taxon>Actinomyces</taxon>
    </lineage>
</organism>
<dbReference type="KEGG" id="ahw:NCTC11636_01931"/>
<evidence type="ECO:0000313" key="5">
    <source>
        <dbReference type="EMBL" id="VEG29206.1"/>
    </source>
</evidence>
<evidence type="ECO:0000256" key="2">
    <source>
        <dbReference type="ARBA" id="ARBA00022741"/>
    </source>
</evidence>
<dbReference type="OrthoDB" id="9804819at2"/>
<dbReference type="EC" id="3.6.3.-" evidence="5"/>
<dbReference type="Gene3D" id="3.40.50.300">
    <property type="entry name" value="P-loop containing nucleotide triphosphate hydrolases"/>
    <property type="match status" value="1"/>
</dbReference>
<dbReference type="InterPro" id="IPR051782">
    <property type="entry name" value="ABC_Transporter_VariousFunc"/>
</dbReference>
<dbReference type="CDD" id="cd03230">
    <property type="entry name" value="ABC_DR_subfamily_A"/>
    <property type="match status" value="1"/>
</dbReference>
<keyword evidence="3 5" id="KW-0067">ATP-binding</keyword>
<protein>
    <submittedName>
        <fullName evidence="5">Daunorubicin/doxorubicin resistance ATP-binding protein DrrA</fullName>
        <ecNumber evidence="5">3.6.3.-</ecNumber>
    </submittedName>
</protein>
<dbReference type="RefSeq" id="WP_126382923.1">
    <property type="nucleotide sequence ID" value="NZ_LR134350.1"/>
</dbReference>
<dbReference type="PANTHER" id="PTHR42939">
    <property type="entry name" value="ABC TRANSPORTER ATP-BINDING PROTEIN ALBC-RELATED"/>
    <property type="match status" value="1"/>
</dbReference>
<name>A0A448HIE8_9ACTO</name>
<dbReference type="PANTHER" id="PTHR42939:SF3">
    <property type="entry name" value="ABC TRANSPORTER ATP-BINDING COMPONENT"/>
    <property type="match status" value="1"/>
</dbReference>
<evidence type="ECO:0000256" key="1">
    <source>
        <dbReference type="ARBA" id="ARBA00022448"/>
    </source>
</evidence>
<keyword evidence="2" id="KW-0547">Nucleotide-binding</keyword>
<sequence length="274" mass="29657">MNPVEIRHLTKRYPAFALEDVTFDVEKGLVTGFVGANGSGKTTTIKAVLGMIHPDAGTATTLPHERIGVVFDSPPYNGEWRARDVGLGLAPFYPTWSVTDFAAGLEEAEIDPAAKVKDLSRGKGMRLQMVAALAHNPELLILDEPTAGVDPLARSQMVDALAQYMTVEDHTVWFSTHITSDLDRLADRLVVLDRGRVVAAGTTEELLSSMRVVRGTPERLTEEIRSHGLGLRATAVGWEVMLPSEAAEALDGVVVEEPSIEDLAVHIAKGVDRD</sequence>
<dbReference type="InterPro" id="IPR003439">
    <property type="entry name" value="ABC_transporter-like_ATP-bd"/>
</dbReference>
<dbReference type="Pfam" id="PF00005">
    <property type="entry name" value="ABC_tran"/>
    <property type="match status" value="1"/>
</dbReference>
<proteinExistence type="predicted"/>
<reference evidence="5 6" key="1">
    <citation type="submission" date="2018-12" db="EMBL/GenBank/DDBJ databases">
        <authorList>
            <consortium name="Pathogen Informatics"/>
        </authorList>
    </citation>
    <scope>NUCLEOTIDE SEQUENCE [LARGE SCALE GENOMIC DNA]</scope>
    <source>
        <strain evidence="5 6">NCTC11636</strain>
    </source>
</reference>
<dbReference type="AlphaFoldDB" id="A0A448HIE8"/>
<evidence type="ECO:0000313" key="6">
    <source>
        <dbReference type="Proteomes" id="UP000266895"/>
    </source>
</evidence>
<dbReference type="EMBL" id="LR134350">
    <property type="protein sequence ID" value="VEG29206.1"/>
    <property type="molecule type" value="Genomic_DNA"/>
</dbReference>
<keyword evidence="5" id="KW-0378">Hydrolase</keyword>
<feature type="domain" description="ABC transporter" evidence="4">
    <location>
        <begin position="1"/>
        <end position="219"/>
    </location>
</feature>
<keyword evidence="1" id="KW-0813">Transport</keyword>
<dbReference type="GO" id="GO:0005524">
    <property type="term" value="F:ATP binding"/>
    <property type="evidence" value="ECO:0007669"/>
    <property type="project" value="UniProtKB-KW"/>
</dbReference>
<dbReference type="GO" id="GO:0016887">
    <property type="term" value="F:ATP hydrolysis activity"/>
    <property type="evidence" value="ECO:0007669"/>
    <property type="project" value="InterPro"/>
</dbReference>
<accession>A0A448HIE8</accession>
<evidence type="ECO:0000259" key="4">
    <source>
        <dbReference type="PROSITE" id="PS50893"/>
    </source>
</evidence>
<dbReference type="SUPFAM" id="SSF52540">
    <property type="entry name" value="P-loop containing nucleoside triphosphate hydrolases"/>
    <property type="match status" value="1"/>
</dbReference>
<gene>
    <name evidence="5" type="primary">drrA_10</name>
    <name evidence="5" type="ORF">NCTC11636_01931</name>
</gene>
<dbReference type="Proteomes" id="UP000266895">
    <property type="component" value="Chromosome"/>
</dbReference>
<dbReference type="InterPro" id="IPR027417">
    <property type="entry name" value="P-loop_NTPase"/>
</dbReference>
<keyword evidence="6" id="KW-1185">Reference proteome</keyword>